<protein>
    <submittedName>
        <fullName evidence="2">Asp/Glu/hydantoin racemase</fullName>
    </submittedName>
</protein>
<comment type="similarity">
    <text evidence="1">Belongs to the HyuE racemase family.</text>
</comment>
<dbReference type="Gene3D" id="3.40.50.12500">
    <property type="match status" value="1"/>
</dbReference>
<accession>A0AAW0EIG1</accession>
<dbReference type="InterPro" id="IPR053714">
    <property type="entry name" value="Iso_Racemase_Enz_sf"/>
</dbReference>
<evidence type="ECO:0000256" key="1">
    <source>
        <dbReference type="ARBA" id="ARBA00038414"/>
    </source>
</evidence>
<dbReference type="AlphaFoldDB" id="A0AAW0EIG1"/>
<dbReference type="GO" id="GO:0047661">
    <property type="term" value="F:amino-acid racemase activity"/>
    <property type="evidence" value="ECO:0007669"/>
    <property type="project" value="InterPro"/>
</dbReference>
<sequence>MPTSILIINPNSSESVTEGLKPVLRAPPETSLTFYTAPKPSPPSINNLTEGTLSAAICFQDITEKGLIEQYDGFLVSCFSDHPLVAMIRGATRKPVTGIFQAAIVQALLCGQRFGIVGSGTGYKYERVAEVRNFLGGSSDKFAGIVASGLGVVELREGDRQHVEDNMKKTSGKLASQGADVIILGCAGMAGMEQLVEEGVKEAGFGAVNVVDGNKAGVEMLAALVRLSIQSK</sequence>
<dbReference type="PANTHER" id="PTHR28047">
    <property type="entry name" value="PROTEIN DCG1"/>
    <property type="match status" value="1"/>
</dbReference>
<name>A0AAW0EIG1_9AGAR</name>
<organism evidence="2 3">
    <name type="scientific">Favolaschia claudopus</name>
    <dbReference type="NCBI Taxonomy" id="2862362"/>
    <lineage>
        <taxon>Eukaryota</taxon>
        <taxon>Fungi</taxon>
        <taxon>Dikarya</taxon>
        <taxon>Basidiomycota</taxon>
        <taxon>Agaricomycotina</taxon>
        <taxon>Agaricomycetes</taxon>
        <taxon>Agaricomycetidae</taxon>
        <taxon>Agaricales</taxon>
        <taxon>Marasmiineae</taxon>
        <taxon>Mycenaceae</taxon>
        <taxon>Favolaschia</taxon>
    </lineage>
</organism>
<reference evidence="2 3" key="1">
    <citation type="journal article" date="2024" name="J Genomics">
        <title>Draft genome sequencing and assembly of Favolaschia claudopus CIRM-BRFM 2984 isolated from oak limbs.</title>
        <authorList>
            <person name="Navarro D."/>
            <person name="Drula E."/>
            <person name="Chaduli D."/>
            <person name="Cazenave R."/>
            <person name="Ahrendt S."/>
            <person name="Wang J."/>
            <person name="Lipzen A."/>
            <person name="Daum C."/>
            <person name="Barry K."/>
            <person name="Grigoriev I.V."/>
            <person name="Favel A."/>
            <person name="Rosso M.N."/>
            <person name="Martin F."/>
        </authorList>
    </citation>
    <scope>NUCLEOTIDE SEQUENCE [LARGE SCALE GENOMIC DNA]</scope>
    <source>
        <strain evidence="2 3">CIRM-BRFM 2984</strain>
    </source>
</reference>
<comment type="caution">
    <text evidence="2">The sequence shown here is derived from an EMBL/GenBank/DDBJ whole genome shotgun (WGS) entry which is preliminary data.</text>
</comment>
<proteinExistence type="inferred from homology"/>
<dbReference type="EMBL" id="JAWWNJ010000001">
    <property type="protein sequence ID" value="KAK7064426.1"/>
    <property type="molecule type" value="Genomic_DNA"/>
</dbReference>
<keyword evidence="3" id="KW-1185">Reference proteome</keyword>
<evidence type="ECO:0000313" key="3">
    <source>
        <dbReference type="Proteomes" id="UP001362999"/>
    </source>
</evidence>
<dbReference type="InterPro" id="IPR015942">
    <property type="entry name" value="Asp/Glu/hydantoin_racemase"/>
</dbReference>
<dbReference type="Proteomes" id="UP001362999">
    <property type="component" value="Unassembled WGS sequence"/>
</dbReference>
<evidence type="ECO:0000313" key="2">
    <source>
        <dbReference type="EMBL" id="KAK7064426.1"/>
    </source>
</evidence>
<dbReference type="Pfam" id="PF01177">
    <property type="entry name" value="Asp_Glu_race"/>
    <property type="match status" value="1"/>
</dbReference>
<dbReference type="PANTHER" id="PTHR28047:SF5">
    <property type="entry name" value="PROTEIN DCG1"/>
    <property type="match status" value="1"/>
</dbReference>
<dbReference type="InterPro" id="IPR052186">
    <property type="entry name" value="Hydantoin_racemase-like"/>
</dbReference>
<gene>
    <name evidence="2" type="ORF">R3P38DRAFT_42739</name>
</gene>